<dbReference type="InterPro" id="IPR029058">
    <property type="entry name" value="AB_hydrolase_fold"/>
</dbReference>
<name>A0AA38X3G2_9EURO</name>
<sequence>MTIRKHNPWETSSDISALMPLGTRNVSLFAHASGLSRHQGDPVVIFFTGAGAPAAGYIKVQQHISSFVRTLFYDRAGYDRSTLPSSNVESLTAQDAAKDLGALLKQIDVLPPYILVGHSYGGILLREFLHLQLKEHHPTDPTEVIAGVVLYDTGTELEYAFFPRLPSADLLAVSNDIDWEVLTKLKAESGMTDEEWSDAMEAGQRTREKVAQREDTHGSARVLAEKMQLERHIYKGGNLAVIRCNSARDYQMMYDEGVRIGGGTKEERAGARKFIHEWGMHNFPMAKVQGELVGDQGNTLHQELPHWGHDSVFRKPELVGDVVEWVLHKLDDGKKEREMGHGLSIRAGD</sequence>
<evidence type="ECO:0000313" key="3">
    <source>
        <dbReference type="Proteomes" id="UP001172673"/>
    </source>
</evidence>
<dbReference type="Proteomes" id="UP001172673">
    <property type="component" value="Unassembled WGS sequence"/>
</dbReference>
<proteinExistence type="predicted"/>
<evidence type="ECO:0000313" key="2">
    <source>
        <dbReference type="EMBL" id="KAJ9606075.1"/>
    </source>
</evidence>
<comment type="caution">
    <text evidence="2">The sequence shown here is derived from an EMBL/GenBank/DDBJ whole genome shotgun (WGS) entry which is preliminary data.</text>
</comment>
<dbReference type="EMBL" id="JAPDRK010000014">
    <property type="protein sequence ID" value="KAJ9606075.1"/>
    <property type="molecule type" value="Genomic_DNA"/>
</dbReference>
<dbReference type="Gene3D" id="3.40.50.1820">
    <property type="entry name" value="alpha/beta hydrolase"/>
    <property type="match status" value="1"/>
</dbReference>
<feature type="domain" description="AB hydrolase-1" evidence="1">
    <location>
        <begin position="44"/>
        <end position="319"/>
    </location>
</feature>
<dbReference type="SUPFAM" id="SSF53474">
    <property type="entry name" value="alpha/beta-Hydrolases"/>
    <property type="match status" value="1"/>
</dbReference>
<reference evidence="2" key="1">
    <citation type="submission" date="2022-10" db="EMBL/GenBank/DDBJ databases">
        <title>Culturing micro-colonial fungi from biological soil crusts in the Mojave desert and describing Neophaeococcomyces mojavensis, and introducing the new genera and species Taxawa tesnikishii.</title>
        <authorList>
            <person name="Kurbessoian T."/>
            <person name="Stajich J.E."/>
        </authorList>
    </citation>
    <scope>NUCLEOTIDE SEQUENCE</scope>
    <source>
        <strain evidence="2">TK_41</strain>
    </source>
</reference>
<accession>A0AA38X3G2</accession>
<evidence type="ECO:0000259" key="1">
    <source>
        <dbReference type="Pfam" id="PF12697"/>
    </source>
</evidence>
<dbReference type="AlphaFoldDB" id="A0AA38X3G2"/>
<dbReference type="Pfam" id="PF12697">
    <property type="entry name" value="Abhydrolase_6"/>
    <property type="match status" value="1"/>
</dbReference>
<keyword evidence="3" id="KW-1185">Reference proteome</keyword>
<gene>
    <name evidence="2" type="ORF">H2200_009036</name>
</gene>
<dbReference type="InterPro" id="IPR000073">
    <property type="entry name" value="AB_hydrolase_1"/>
</dbReference>
<protein>
    <recommendedName>
        <fullName evidence="1">AB hydrolase-1 domain-containing protein</fullName>
    </recommendedName>
</protein>
<organism evidence="2 3">
    <name type="scientific">Cladophialophora chaetospira</name>
    <dbReference type="NCBI Taxonomy" id="386627"/>
    <lineage>
        <taxon>Eukaryota</taxon>
        <taxon>Fungi</taxon>
        <taxon>Dikarya</taxon>
        <taxon>Ascomycota</taxon>
        <taxon>Pezizomycotina</taxon>
        <taxon>Eurotiomycetes</taxon>
        <taxon>Chaetothyriomycetidae</taxon>
        <taxon>Chaetothyriales</taxon>
        <taxon>Herpotrichiellaceae</taxon>
        <taxon>Cladophialophora</taxon>
    </lineage>
</organism>